<evidence type="ECO:0000256" key="1">
    <source>
        <dbReference type="SAM" id="MobiDB-lite"/>
    </source>
</evidence>
<sequence>MEWRNREDEERSDESEDYDSEPEDTSRYRLHWSTPRAPDFKKVLDAKRFEEREEAKAAREMEAKEAWKALNGGSLVEEEQAGKEGAKEGAEEEEQHVDAEAVKRVLATFDLKVDLSEIGLEGNKDASGKDVISFQKFRDFTSLTPREREDDMTVGRTVGGTLQMHPGSPVKGAAPLR</sequence>
<protein>
    <submittedName>
        <fullName evidence="2">Uncharacterized protein</fullName>
    </submittedName>
</protein>
<feature type="compositionally biased region" description="Basic and acidic residues" evidence="1">
    <location>
        <begin position="80"/>
        <end position="89"/>
    </location>
</feature>
<feature type="region of interest" description="Disordered" evidence="1">
    <location>
        <begin position="144"/>
        <end position="177"/>
    </location>
</feature>
<organism evidence="2">
    <name type="scientific">Hemiselmis andersenii</name>
    <name type="common">Cryptophyte alga</name>
    <dbReference type="NCBI Taxonomy" id="464988"/>
    <lineage>
        <taxon>Eukaryota</taxon>
        <taxon>Cryptophyceae</taxon>
        <taxon>Cryptomonadales</taxon>
        <taxon>Hemiselmidaceae</taxon>
        <taxon>Hemiselmis</taxon>
    </lineage>
</organism>
<feature type="region of interest" description="Disordered" evidence="1">
    <location>
        <begin position="69"/>
        <end position="98"/>
    </location>
</feature>
<proteinExistence type="predicted"/>
<gene>
    <name evidence="2" type="ORF">HAND00432_LOCUS30761</name>
</gene>
<name>A0A6T8PLS6_HEMAN</name>
<evidence type="ECO:0000313" key="2">
    <source>
        <dbReference type="EMBL" id="CAD8979751.1"/>
    </source>
</evidence>
<dbReference type="AlphaFoldDB" id="A0A6T8PLS6"/>
<feature type="region of interest" description="Disordered" evidence="1">
    <location>
        <begin position="1"/>
        <end position="32"/>
    </location>
</feature>
<dbReference type="EMBL" id="HBFX01051090">
    <property type="protein sequence ID" value="CAD8979751.1"/>
    <property type="molecule type" value="Transcribed_RNA"/>
</dbReference>
<accession>A0A6T8PLS6</accession>
<feature type="compositionally biased region" description="Acidic residues" evidence="1">
    <location>
        <begin position="10"/>
        <end position="23"/>
    </location>
</feature>
<reference evidence="2" key="1">
    <citation type="submission" date="2021-01" db="EMBL/GenBank/DDBJ databases">
        <authorList>
            <person name="Corre E."/>
            <person name="Pelletier E."/>
            <person name="Niang G."/>
            <person name="Scheremetjew M."/>
            <person name="Finn R."/>
            <person name="Kale V."/>
            <person name="Holt S."/>
            <person name="Cochrane G."/>
            <person name="Meng A."/>
            <person name="Brown T."/>
            <person name="Cohen L."/>
        </authorList>
    </citation>
    <scope>NUCLEOTIDE SEQUENCE</scope>
    <source>
        <strain evidence="2">CCMP644</strain>
    </source>
</reference>